<evidence type="ECO:0000313" key="2">
    <source>
        <dbReference type="Proteomes" id="UP000235220"/>
    </source>
</evidence>
<dbReference type="InterPro" id="IPR000157">
    <property type="entry name" value="TIR_dom"/>
</dbReference>
<evidence type="ECO:0000313" key="3">
    <source>
        <dbReference type="RefSeq" id="XP_018812659.1"/>
    </source>
</evidence>
<proteinExistence type="predicted"/>
<dbReference type="GO" id="GO:0005634">
    <property type="term" value="C:nucleus"/>
    <property type="evidence" value="ECO:0000318"/>
    <property type="project" value="GO_Central"/>
</dbReference>
<dbReference type="OrthoDB" id="1905256at2759"/>
<dbReference type="Gene3D" id="3.40.50.10140">
    <property type="entry name" value="Toll/interleukin-1 receptor homology (TIR) domain"/>
    <property type="match status" value="1"/>
</dbReference>
<organism evidence="2 3">
    <name type="scientific">Juglans regia</name>
    <name type="common">English walnut</name>
    <dbReference type="NCBI Taxonomy" id="51240"/>
    <lineage>
        <taxon>Eukaryota</taxon>
        <taxon>Viridiplantae</taxon>
        <taxon>Streptophyta</taxon>
        <taxon>Embryophyta</taxon>
        <taxon>Tracheophyta</taxon>
        <taxon>Spermatophyta</taxon>
        <taxon>Magnoliopsida</taxon>
        <taxon>eudicotyledons</taxon>
        <taxon>Gunneridae</taxon>
        <taxon>Pentapetalae</taxon>
        <taxon>rosids</taxon>
        <taxon>fabids</taxon>
        <taxon>Fagales</taxon>
        <taxon>Juglandaceae</taxon>
        <taxon>Juglans</taxon>
    </lineage>
</organism>
<accession>A0A2I4DZT2</accession>
<protein>
    <submittedName>
        <fullName evidence="3">Toll/interleukin-1 receptor-like protein</fullName>
    </submittedName>
</protein>
<dbReference type="Proteomes" id="UP000235220">
    <property type="component" value="Chromosome 13"/>
</dbReference>
<keyword evidence="1" id="KW-0520">NAD</keyword>
<dbReference type="InterPro" id="IPR035897">
    <property type="entry name" value="Toll_tir_struct_dom_sf"/>
</dbReference>
<dbReference type="GO" id="GO:0007165">
    <property type="term" value="P:signal transduction"/>
    <property type="evidence" value="ECO:0000318"/>
    <property type="project" value="GO_Central"/>
</dbReference>
<dbReference type="Gramene" id="Jr13_16680_p1">
    <property type="protein sequence ID" value="cds.Jr13_16680_p1"/>
    <property type="gene ID" value="Jr13_16680"/>
</dbReference>
<dbReference type="PROSITE" id="PS50104">
    <property type="entry name" value="TIR"/>
    <property type="match status" value="1"/>
</dbReference>
<sequence length="159" mass="18773">MDEGAVSVSSTSTFRLRWDVFLSFRGEDTRYTFINTLYKSLEESGVRIFKGLRGGDEIKPVLFEAIEYLATSIAIISSNYASSHWCLEELSKICEYRRLLLPVFYRVNPLDVRRHKGPFEENLRNHEKTYEEDKVRCWRRAMEKAGATIGWPFDKRWYI</sequence>
<dbReference type="PANTHER" id="PTHR32009:SF115">
    <property type="entry name" value="RPP1-LIKE DISEASE RESISTANCE PROTEIN-RELATED"/>
    <property type="match status" value="1"/>
</dbReference>
<keyword evidence="2" id="KW-1185">Reference proteome</keyword>
<name>A0A2I4DZT2_JUGRE</name>
<dbReference type="RefSeq" id="XP_018812659.1">
    <property type="nucleotide sequence ID" value="XM_018957114.1"/>
</dbReference>
<evidence type="ECO:0000256" key="1">
    <source>
        <dbReference type="ARBA" id="ARBA00023027"/>
    </source>
</evidence>
<reference evidence="3" key="1">
    <citation type="submission" date="2025-08" db="UniProtKB">
        <authorList>
            <consortium name="RefSeq"/>
        </authorList>
    </citation>
    <scope>IDENTIFICATION</scope>
    <source>
        <tissue evidence="3">Leaves</tissue>
    </source>
</reference>
<dbReference type="GeneID" id="108984994"/>
<dbReference type="AlphaFoldDB" id="A0A2I4DZT2"/>
<dbReference type="Pfam" id="PF01582">
    <property type="entry name" value="TIR"/>
    <property type="match status" value="1"/>
</dbReference>
<dbReference type="PANTHER" id="PTHR32009">
    <property type="entry name" value="TMV RESISTANCE PROTEIN N-LIKE"/>
    <property type="match status" value="1"/>
</dbReference>
<dbReference type="STRING" id="51240.A0A2I4DZT2"/>
<dbReference type="SMART" id="SM00255">
    <property type="entry name" value="TIR"/>
    <property type="match status" value="1"/>
</dbReference>
<dbReference type="KEGG" id="jre:108984994"/>
<dbReference type="SUPFAM" id="SSF52200">
    <property type="entry name" value="Toll/Interleukin receptor TIR domain"/>
    <property type="match status" value="1"/>
</dbReference>
<gene>
    <name evidence="3" type="primary">LOC108984994</name>
</gene>